<dbReference type="Gene3D" id="3.90.470.20">
    <property type="entry name" value="4'-phosphopantetheinyl transferase domain"/>
    <property type="match status" value="1"/>
</dbReference>
<dbReference type="InterPro" id="IPR008278">
    <property type="entry name" value="4-PPantetheinyl_Trfase_dom"/>
</dbReference>
<accession>A0A1H8M9B0</accession>
<feature type="domain" description="4'-phosphopantetheinyl transferase" evidence="2">
    <location>
        <begin position="2"/>
        <end position="100"/>
    </location>
</feature>
<dbReference type="STRING" id="604089.SAMN04487942_1883"/>
<evidence type="ECO:0000313" key="4">
    <source>
        <dbReference type="Proteomes" id="UP000198657"/>
    </source>
</evidence>
<reference evidence="4" key="1">
    <citation type="submission" date="2016-10" db="EMBL/GenBank/DDBJ databases">
        <authorList>
            <person name="Varghese N."/>
            <person name="Submissions S."/>
        </authorList>
    </citation>
    <scope>NUCLEOTIDE SEQUENCE [LARGE SCALE GENOMIC DNA]</scope>
    <source>
        <strain evidence="4">CGMCC 1.8704</strain>
    </source>
</reference>
<gene>
    <name evidence="3" type="ORF">SAMN04487942_1883</name>
</gene>
<evidence type="ECO:0000259" key="2">
    <source>
        <dbReference type="Pfam" id="PF01648"/>
    </source>
</evidence>
<dbReference type="Proteomes" id="UP000198657">
    <property type="component" value="Unassembled WGS sequence"/>
</dbReference>
<proteinExistence type="predicted"/>
<evidence type="ECO:0000313" key="3">
    <source>
        <dbReference type="EMBL" id="SEO13798.1"/>
    </source>
</evidence>
<dbReference type="AlphaFoldDB" id="A0A1H8M9B0"/>
<dbReference type="EMBL" id="FODN01000003">
    <property type="protein sequence ID" value="SEO13798.1"/>
    <property type="molecule type" value="Genomic_DNA"/>
</dbReference>
<dbReference type="SUPFAM" id="SSF56214">
    <property type="entry name" value="4'-phosphopantetheinyl transferase"/>
    <property type="match status" value="1"/>
</dbReference>
<keyword evidence="4" id="KW-1185">Reference proteome</keyword>
<dbReference type="GO" id="GO:0008897">
    <property type="term" value="F:holo-[acyl-carrier-protein] synthase activity"/>
    <property type="evidence" value="ECO:0007669"/>
    <property type="project" value="InterPro"/>
</dbReference>
<dbReference type="OrthoDB" id="663853at2"/>
<keyword evidence="1 3" id="KW-0808">Transferase</keyword>
<name>A0A1H8M9B0_9FLAO</name>
<dbReference type="Pfam" id="PF01648">
    <property type="entry name" value="ACPS"/>
    <property type="match status" value="1"/>
</dbReference>
<protein>
    <submittedName>
        <fullName evidence="3">4'-phosphopantetheinyl transferase superfamily protein</fullName>
    </submittedName>
</protein>
<sequence>MIGNDIVDLALARKESNWKRDRFLDKIFTVKEQLLIANAENTEIMIWNLWSRKEAAYKIYNRETGIRGFFPLQLECFYENATLGTVSIKGKTYFTQSKIENDSIYTIAVVEKEYFKKIKSINPAVEILKKNRIPFTIDCNSKIEKPVSISHHGRFWEGITVLD</sequence>
<dbReference type="InterPro" id="IPR037143">
    <property type="entry name" value="4-PPantetheinyl_Trfase_dom_sf"/>
</dbReference>
<organism evidence="3 4">
    <name type="scientific">Flavobacterium sinopsychrotolerans</name>
    <dbReference type="NCBI Taxonomy" id="604089"/>
    <lineage>
        <taxon>Bacteria</taxon>
        <taxon>Pseudomonadati</taxon>
        <taxon>Bacteroidota</taxon>
        <taxon>Flavobacteriia</taxon>
        <taxon>Flavobacteriales</taxon>
        <taxon>Flavobacteriaceae</taxon>
        <taxon>Flavobacterium</taxon>
    </lineage>
</organism>
<dbReference type="GO" id="GO:0000287">
    <property type="term" value="F:magnesium ion binding"/>
    <property type="evidence" value="ECO:0007669"/>
    <property type="project" value="InterPro"/>
</dbReference>
<dbReference type="RefSeq" id="WP_091169789.1">
    <property type="nucleotide sequence ID" value="NZ_CBCSFM010000005.1"/>
</dbReference>
<evidence type="ECO:0000256" key="1">
    <source>
        <dbReference type="ARBA" id="ARBA00022679"/>
    </source>
</evidence>